<dbReference type="PROSITE" id="PS50048">
    <property type="entry name" value="ZN2_CY6_FUNGAL_2"/>
    <property type="match status" value="1"/>
</dbReference>
<dbReference type="PANTHER" id="PTHR36206">
    <property type="entry name" value="ASPERCRYPTIN BIOSYNTHESIS CLUSTER-SPECIFIC TRANSCRIPTION REGULATOR ATNN-RELATED"/>
    <property type="match status" value="1"/>
</dbReference>
<dbReference type="AlphaFoldDB" id="A0A1E4SC33"/>
<dbReference type="CDD" id="cd00067">
    <property type="entry name" value="GAL4"/>
    <property type="match status" value="1"/>
</dbReference>
<feature type="compositionally biased region" description="Low complexity" evidence="7">
    <location>
        <begin position="17"/>
        <end position="61"/>
    </location>
</feature>
<evidence type="ECO:0000256" key="7">
    <source>
        <dbReference type="SAM" id="MobiDB-lite"/>
    </source>
</evidence>
<dbReference type="PANTHER" id="PTHR36206:SF13">
    <property type="entry name" value="TRANSCRIPTIONAL REGULATORY PROTEIN MOC3"/>
    <property type="match status" value="1"/>
</dbReference>
<feature type="region of interest" description="Disordered" evidence="7">
    <location>
        <begin position="344"/>
        <end position="400"/>
    </location>
</feature>
<evidence type="ECO:0000256" key="2">
    <source>
        <dbReference type="ARBA" id="ARBA00022833"/>
    </source>
</evidence>
<keyword evidence="5" id="KW-0804">Transcription</keyword>
<evidence type="ECO:0000313" key="10">
    <source>
        <dbReference type="Proteomes" id="UP000094285"/>
    </source>
</evidence>
<evidence type="ECO:0000259" key="8">
    <source>
        <dbReference type="PROSITE" id="PS50048"/>
    </source>
</evidence>
<name>A0A1E4SC33_9ASCO</name>
<dbReference type="GeneID" id="30981152"/>
<dbReference type="SUPFAM" id="SSF57701">
    <property type="entry name" value="Zn2/Cys6 DNA-binding domain"/>
    <property type="match status" value="1"/>
</dbReference>
<evidence type="ECO:0000256" key="4">
    <source>
        <dbReference type="ARBA" id="ARBA00023125"/>
    </source>
</evidence>
<feature type="compositionally biased region" description="Pro residues" evidence="7">
    <location>
        <begin position="178"/>
        <end position="196"/>
    </location>
</feature>
<evidence type="ECO:0000313" key="9">
    <source>
        <dbReference type="EMBL" id="ODV77061.1"/>
    </source>
</evidence>
<dbReference type="OrthoDB" id="3598904at2759"/>
<dbReference type="InterPro" id="IPR036864">
    <property type="entry name" value="Zn2-C6_fun-type_DNA-bd_sf"/>
</dbReference>
<dbReference type="PROSITE" id="PS00463">
    <property type="entry name" value="ZN2_CY6_FUNGAL_1"/>
    <property type="match status" value="1"/>
</dbReference>
<proteinExistence type="predicted"/>
<dbReference type="STRING" id="984487.A0A1E4SC33"/>
<keyword evidence="6" id="KW-0539">Nucleus</keyword>
<feature type="compositionally biased region" description="Polar residues" evidence="7">
    <location>
        <begin position="109"/>
        <end position="145"/>
    </location>
</feature>
<evidence type="ECO:0000256" key="6">
    <source>
        <dbReference type="ARBA" id="ARBA00023242"/>
    </source>
</evidence>
<keyword evidence="10" id="KW-1185">Reference proteome</keyword>
<protein>
    <recommendedName>
        <fullName evidence="8">Zn(2)-C6 fungal-type domain-containing protein</fullName>
    </recommendedName>
</protein>
<dbReference type="Gene3D" id="4.10.240.10">
    <property type="entry name" value="Zn(2)-C6 fungal-type DNA-binding domain"/>
    <property type="match status" value="1"/>
</dbReference>
<feature type="domain" description="Zn(2)-C6 fungal-type" evidence="8">
    <location>
        <begin position="295"/>
        <end position="323"/>
    </location>
</feature>
<dbReference type="EMBL" id="KV453916">
    <property type="protein sequence ID" value="ODV77061.1"/>
    <property type="molecule type" value="Genomic_DNA"/>
</dbReference>
<keyword evidence="4" id="KW-0238">DNA-binding</keyword>
<dbReference type="RefSeq" id="XP_020062183.1">
    <property type="nucleotide sequence ID" value="XM_020207015.1"/>
</dbReference>
<accession>A0A1E4SC33</accession>
<feature type="region of interest" description="Disordered" evidence="7">
    <location>
        <begin position="1"/>
        <end position="71"/>
    </location>
</feature>
<dbReference type="Pfam" id="PF00172">
    <property type="entry name" value="Zn_clus"/>
    <property type="match status" value="1"/>
</dbReference>
<feature type="compositionally biased region" description="Polar residues" evidence="7">
    <location>
        <begin position="156"/>
        <end position="167"/>
    </location>
</feature>
<dbReference type="GO" id="GO:0008270">
    <property type="term" value="F:zinc ion binding"/>
    <property type="evidence" value="ECO:0007669"/>
    <property type="project" value="InterPro"/>
</dbReference>
<sequence>MTQLPSVSELMIKSSKDSSPTSSLPLPADTKPVSAPRSPSTIPRISSSSSFSNKLNYSSSRANLPPPAPIRRLTEPSIMYNQTPQAPAHIALLASPHPPVNYQLNQRMSTSSSIDPLTREPSTTTYSTINSSPSMKTQAVASASNLPPAPQYPHPSHSQGTLPTSGASYPYHEFPQSLPQPPQAPHAPGPHDMNPPPGYPYYYPVAPVYQQGPQGEVLHHQHVQQPYMYQVPPGATPAGAPGTGYYHPGMPPRMMSQTMDNGLSMVGMQMAPGMYEENNALINKRRIIKRRTRTGCLTCRKRRIKCDERKPTCFNCERSKKVCLGYEKLNGLGNKKRRDTSLDLLQDGEDDDNDHDHDQALLPLQEQEEAAQASKDQNGTGDHSGASPTDSKVSVHNLIK</sequence>
<keyword evidence="2" id="KW-0862">Zinc</keyword>
<dbReference type="SMART" id="SM00066">
    <property type="entry name" value="GAL4"/>
    <property type="match status" value="1"/>
</dbReference>
<dbReference type="InterPro" id="IPR001138">
    <property type="entry name" value="Zn2Cys6_DnaBD"/>
</dbReference>
<gene>
    <name evidence="9" type="ORF">CANTADRAFT_23893</name>
</gene>
<keyword evidence="1" id="KW-0479">Metal-binding</keyword>
<dbReference type="GO" id="GO:0000981">
    <property type="term" value="F:DNA-binding transcription factor activity, RNA polymerase II-specific"/>
    <property type="evidence" value="ECO:0007669"/>
    <property type="project" value="InterPro"/>
</dbReference>
<feature type="compositionally biased region" description="Polar residues" evidence="7">
    <location>
        <begin position="374"/>
        <end position="394"/>
    </location>
</feature>
<evidence type="ECO:0000256" key="1">
    <source>
        <dbReference type="ARBA" id="ARBA00022723"/>
    </source>
</evidence>
<reference evidence="10" key="1">
    <citation type="submission" date="2016-05" db="EMBL/GenBank/DDBJ databases">
        <title>Comparative genomics of biotechnologically important yeasts.</title>
        <authorList>
            <consortium name="DOE Joint Genome Institute"/>
            <person name="Riley R."/>
            <person name="Haridas S."/>
            <person name="Wolfe K.H."/>
            <person name="Lopes M.R."/>
            <person name="Hittinger C.T."/>
            <person name="Goker M."/>
            <person name="Salamov A."/>
            <person name="Wisecaver J."/>
            <person name="Long T.M."/>
            <person name="Aerts A.L."/>
            <person name="Barry K."/>
            <person name="Choi C."/>
            <person name="Clum A."/>
            <person name="Coughlan A.Y."/>
            <person name="Deshpande S."/>
            <person name="Douglass A.P."/>
            <person name="Hanson S.J."/>
            <person name="Klenk H.-P."/>
            <person name="Labutti K."/>
            <person name="Lapidus A."/>
            <person name="Lindquist E."/>
            <person name="Lipzen A."/>
            <person name="Meier-Kolthoff J.P."/>
            <person name="Ohm R.A."/>
            <person name="Otillar R.P."/>
            <person name="Pangilinan J."/>
            <person name="Peng Y."/>
            <person name="Rokas A."/>
            <person name="Rosa C.A."/>
            <person name="Scheuner C."/>
            <person name="Sibirny A.A."/>
            <person name="Slot J.C."/>
            <person name="Stielow J.B."/>
            <person name="Sun H."/>
            <person name="Kurtzman C.P."/>
            <person name="Blackwell M."/>
            <person name="Grigoriev I.V."/>
            <person name="Jeffries T.W."/>
        </authorList>
    </citation>
    <scope>NUCLEOTIDE SEQUENCE [LARGE SCALE GENOMIC DNA]</scope>
    <source>
        <strain evidence="10">NRRL Y-17324</strain>
    </source>
</reference>
<keyword evidence="3" id="KW-0805">Transcription regulation</keyword>
<dbReference type="Proteomes" id="UP000094285">
    <property type="component" value="Unassembled WGS sequence"/>
</dbReference>
<dbReference type="InterPro" id="IPR052360">
    <property type="entry name" value="Transcr_Regulatory_Proteins"/>
</dbReference>
<organism evidence="9 10">
    <name type="scientific">Suhomyces tanzawaensis NRRL Y-17324</name>
    <dbReference type="NCBI Taxonomy" id="984487"/>
    <lineage>
        <taxon>Eukaryota</taxon>
        <taxon>Fungi</taxon>
        <taxon>Dikarya</taxon>
        <taxon>Ascomycota</taxon>
        <taxon>Saccharomycotina</taxon>
        <taxon>Pichiomycetes</taxon>
        <taxon>Debaryomycetaceae</taxon>
        <taxon>Suhomyces</taxon>
    </lineage>
</organism>
<evidence type="ECO:0000256" key="5">
    <source>
        <dbReference type="ARBA" id="ARBA00023163"/>
    </source>
</evidence>
<dbReference type="GO" id="GO:0003677">
    <property type="term" value="F:DNA binding"/>
    <property type="evidence" value="ECO:0007669"/>
    <property type="project" value="UniProtKB-KW"/>
</dbReference>
<evidence type="ECO:0000256" key="3">
    <source>
        <dbReference type="ARBA" id="ARBA00023015"/>
    </source>
</evidence>
<feature type="region of interest" description="Disordered" evidence="7">
    <location>
        <begin position="109"/>
        <end position="196"/>
    </location>
</feature>